<name>A0A2U2PJK0_9SPHI</name>
<dbReference type="RefSeq" id="WP_109415072.1">
    <property type="nucleotide sequence ID" value="NZ_QEAS01000004.1"/>
</dbReference>
<keyword evidence="2" id="KW-1185">Reference proteome</keyword>
<accession>A0A2U2PJK0</accession>
<keyword evidence="1" id="KW-0378">Hydrolase</keyword>
<comment type="caution">
    <text evidence="1">The sequence shown here is derived from an EMBL/GenBank/DDBJ whole genome shotgun (WGS) entry which is preliminary data.</text>
</comment>
<dbReference type="Gene3D" id="3.40.50.1820">
    <property type="entry name" value="alpha/beta hydrolase"/>
    <property type="match status" value="1"/>
</dbReference>
<sequence length="233" mass="25723">MNFSENTKQIQNKGKSFTVMLLEAEQPSCLVLFAAGRGGSPVRHLSLLRHLARKGCTIVAPYFDMLPSSTPTKEELNGRIEQLEIVLNLYSHVHQTFIGIGHSIGATLLLTLAGGKAITFTGHHIGSNSIWKFERLVLLAPSVDFFLHPGAIETVDTQIYLRNGSKDTVTPPSKALLLKETFEKQGQIEFLLDDEAGHFSYMDVLPPQIEDCQPDRSAFLSGLAEDISRFVIS</sequence>
<protein>
    <submittedName>
        <fullName evidence="1">Alpha/beta hydrolase</fullName>
    </submittedName>
</protein>
<reference evidence="1 2" key="1">
    <citation type="submission" date="2018-04" db="EMBL/GenBank/DDBJ databases">
        <title>Pedobacter chongqingensis sp. nov., isolated from a rottenly hemp rope.</title>
        <authorList>
            <person name="Cai Y."/>
        </authorList>
    </citation>
    <scope>NUCLEOTIDE SEQUENCE [LARGE SCALE GENOMIC DNA]</scope>
    <source>
        <strain evidence="1 2">FJ4-8</strain>
    </source>
</reference>
<gene>
    <name evidence="1" type="ORF">DDR33_07085</name>
</gene>
<dbReference type="SUPFAM" id="SSF53474">
    <property type="entry name" value="alpha/beta-Hydrolases"/>
    <property type="match status" value="1"/>
</dbReference>
<evidence type="ECO:0000313" key="2">
    <source>
        <dbReference type="Proteomes" id="UP000245647"/>
    </source>
</evidence>
<dbReference type="GO" id="GO:0016787">
    <property type="term" value="F:hydrolase activity"/>
    <property type="evidence" value="ECO:0007669"/>
    <property type="project" value="UniProtKB-KW"/>
</dbReference>
<proteinExistence type="predicted"/>
<dbReference type="AlphaFoldDB" id="A0A2U2PJK0"/>
<dbReference type="Proteomes" id="UP000245647">
    <property type="component" value="Unassembled WGS sequence"/>
</dbReference>
<dbReference type="InterPro" id="IPR029058">
    <property type="entry name" value="AB_hydrolase_fold"/>
</dbReference>
<dbReference type="EMBL" id="QEAS01000004">
    <property type="protein sequence ID" value="PWG81588.1"/>
    <property type="molecule type" value="Genomic_DNA"/>
</dbReference>
<evidence type="ECO:0000313" key="1">
    <source>
        <dbReference type="EMBL" id="PWG81588.1"/>
    </source>
</evidence>
<organism evidence="1 2">
    <name type="scientific">Pararcticibacter amylolyticus</name>
    <dbReference type="NCBI Taxonomy" id="2173175"/>
    <lineage>
        <taxon>Bacteria</taxon>
        <taxon>Pseudomonadati</taxon>
        <taxon>Bacteroidota</taxon>
        <taxon>Sphingobacteriia</taxon>
        <taxon>Sphingobacteriales</taxon>
        <taxon>Sphingobacteriaceae</taxon>
        <taxon>Pararcticibacter</taxon>
    </lineage>
</organism>
<dbReference type="OrthoDB" id="9814760at2"/>